<comment type="caution">
    <text evidence="2">The sequence shown here is derived from an EMBL/GenBank/DDBJ whole genome shotgun (WGS) entry which is preliminary data.</text>
</comment>
<dbReference type="AlphaFoldDB" id="A0A8T0VI24"/>
<feature type="non-terminal residue" evidence="2">
    <location>
        <position position="1"/>
    </location>
</feature>
<feature type="region of interest" description="Disordered" evidence="1">
    <location>
        <begin position="61"/>
        <end position="94"/>
    </location>
</feature>
<dbReference type="Proteomes" id="UP000823388">
    <property type="component" value="Chromosome 2N"/>
</dbReference>
<evidence type="ECO:0000313" key="2">
    <source>
        <dbReference type="EMBL" id="KAG2636411.1"/>
    </source>
</evidence>
<name>A0A8T0VI24_PANVG</name>
<evidence type="ECO:0000313" key="3">
    <source>
        <dbReference type="Proteomes" id="UP000823388"/>
    </source>
</evidence>
<protein>
    <submittedName>
        <fullName evidence="2">Uncharacterized protein</fullName>
    </submittedName>
</protein>
<keyword evidence="3" id="KW-1185">Reference proteome</keyword>
<dbReference type="EMBL" id="CM029040">
    <property type="protein sequence ID" value="KAG2636411.1"/>
    <property type="molecule type" value="Genomic_DNA"/>
</dbReference>
<organism evidence="2 3">
    <name type="scientific">Panicum virgatum</name>
    <name type="common">Blackwell switchgrass</name>
    <dbReference type="NCBI Taxonomy" id="38727"/>
    <lineage>
        <taxon>Eukaryota</taxon>
        <taxon>Viridiplantae</taxon>
        <taxon>Streptophyta</taxon>
        <taxon>Embryophyta</taxon>
        <taxon>Tracheophyta</taxon>
        <taxon>Spermatophyta</taxon>
        <taxon>Magnoliopsida</taxon>
        <taxon>Liliopsida</taxon>
        <taxon>Poales</taxon>
        <taxon>Poaceae</taxon>
        <taxon>PACMAD clade</taxon>
        <taxon>Panicoideae</taxon>
        <taxon>Panicodae</taxon>
        <taxon>Paniceae</taxon>
        <taxon>Panicinae</taxon>
        <taxon>Panicum</taxon>
        <taxon>Panicum sect. Hiantes</taxon>
    </lineage>
</organism>
<gene>
    <name evidence="2" type="ORF">PVAP13_2NG449300</name>
</gene>
<evidence type="ECO:0000256" key="1">
    <source>
        <dbReference type="SAM" id="MobiDB-lite"/>
    </source>
</evidence>
<reference evidence="2 3" key="1">
    <citation type="submission" date="2020-05" db="EMBL/GenBank/DDBJ databases">
        <title>WGS assembly of Panicum virgatum.</title>
        <authorList>
            <person name="Lovell J.T."/>
            <person name="Jenkins J."/>
            <person name="Shu S."/>
            <person name="Juenger T.E."/>
            <person name="Schmutz J."/>
        </authorList>
    </citation>
    <scope>NUCLEOTIDE SEQUENCE [LARGE SCALE GENOMIC DNA]</scope>
    <source>
        <strain evidence="3">cv. AP13</strain>
    </source>
</reference>
<accession>A0A8T0VI24</accession>
<sequence>TTTGGAPYGKREGAVRGCLSALRAKGMAASGAGGEVVSCVPGDEDRRGSCGRMTEWLMESLRKDATGRGGRQGPPGPWETGAAKPRGTPNCSFRSCMVGRARRQGRTPALVTLRNREESSKGLVGKRHFY</sequence>
<proteinExistence type="predicted"/>